<feature type="region of interest" description="Disordered" evidence="1">
    <location>
        <begin position="1"/>
        <end position="25"/>
    </location>
</feature>
<keyword evidence="3" id="KW-1185">Reference proteome</keyword>
<sequence>MEGPIQDLDTQTHLKRRHEESTLKKERKKDDQIFRDLCSYSDLEQIRLNKEGLASFDTKVEFRLFFGHQKDKEFIRKLGSIPFFTSNAIICDKTRNEHKYISKFLTTSFPMEVNEFAFSGNFGMKTNISKYFNSIMRLGHRVLKEVFFSCLLLNEHKIKRCLASFKHVKSFCVVSCKYSVPYVLDLSKALINTQIEKINLSYCGDSKNCDWKNNPQEFTYLIQSLATSVDLKLTLSEINIIHCKINRAEARQILQDNDLGSVQLIG</sequence>
<evidence type="ECO:0000313" key="2">
    <source>
        <dbReference type="EMBL" id="CAI2372002.1"/>
    </source>
</evidence>
<dbReference type="EMBL" id="CAMPGE010013264">
    <property type="protein sequence ID" value="CAI2372002.1"/>
    <property type="molecule type" value="Genomic_DNA"/>
</dbReference>
<accession>A0AAD1UNF5</accession>
<dbReference type="Proteomes" id="UP001295684">
    <property type="component" value="Unassembled WGS sequence"/>
</dbReference>
<proteinExistence type="predicted"/>
<evidence type="ECO:0000256" key="1">
    <source>
        <dbReference type="SAM" id="MobiDB-lite"/>
    </source>
</evidence>
<organism evidence="2 3">
    <name type="scientific">Euplotes crassus</name>
    <dbReference type="NCBI Taxonomy" id="5936"/>
    <lineage>
        <taxon>Eukaryota</taxon>
        <taxon>Sar</taxon>
        <taxon>Alveolata</taxon>
        <taxon>Ciliophora</taxon>
        <taxon>Intramacronucleata</taxon>
        <taxon>Spirotrichea</taxon>
        <taxon>Hypotrichia</taxon>
        <taxon>Euplotida</taxon>
        <taxon>Euplotidae</taxon>
        <taxon>Moneuplotes</taxon>
    </lineage>
</organism>
<dbReference type="AlphaFoldDB" id="A0AAD1UNF5"/>
<evidence type="ECO:0000313" key="3">
    <source>
        <dbReference type="Proteomes" id="UP001295684"/>
    </source>
</evidence>
<comment type="caution">
    <text evidence="2">The sequence shown here is derived from an EMBL/GenBank/DDBJ whole genome shotgun (WGS) entry which is preliminary data.</text>
</comment>
<gene>
    <name evidence="2" type="ORF">ECRASSUSDP1_LOCUS13329</name>
</gene>
<protein>
    <submittedName>
        <fullName evidence="2">Uncharacterized protein</fullName>
    </submittedName>
</protein>
<reference evidence="2" key="1">
    <citation type="submission" date="2023-07" db="EMBL/GenBank/DDBJ databases">
        <authorList>
            <consortium name="AG Swart"/>
            <person name="Singh M."/>
            <person name="Singh A."/>
            <person name="Seah K."/>
            <person name="Emmerich C."/>
        </authorList>
    </citation>
    <scope>NUCLEOTIDE SEQUENCE</scope>
    <source>
        <strain evidence="2">DP1</strain>
    </source>
</reference>
<name>A0AAD1UNF5_EUPCR</name>